<protein>
    <submittedName>
        <fullName evidence="3">Uncharacterized protein</fullName>
    </submittedName>
</protein>
<dbReference type="Proteomes" id="UP001597380">
    <property type="component" value="Unassembled WGS sequence"/>
</dbReference>
<reference evidence="4" key="1">
    <citation type="journal article" date="2019" name="Int. J. Syst. Evol. Microbiol.">
        <title>The Global Catalogue of Microorganisms (GCM) 10K type strain sequencing project: providing services to taxonomists for standard genome sequencing and annotation.</title>
        <authorList>
            <consortium name="The Broad Institute Genomics Platform"/>
            <consortium name="The Broad Institute Genome Sequencing Center for Infectious Disease"/>
            <person name="Wu L."/>
            <person name="Ma J."/>
        </authorList>
    </citation>
    <scope>NUCLEOTIDE SEQUENCE [LARGE SCALE GENOMIC DNA]</scope>
    <source>
        <strain evidence="4">CGMCC 1.10992</strain>
    </source>
</reference>
<proteinExistence type="predicted"/>
<evidence type="ECO:0000313" key="4">
    <source>
        <dbReference type="Proteomes" id="UP001597380"/>
    </source>
</evidence>
<evidence type="ECO:0000313" key="3">
    <source>
        <dbReference type="EMBL" id="MFD2094494.1"/>
    </source>
</evidence>
<feature type="transmembrane region" description="Helical" evidence="1">
    <location>
        <begin position="344"/>
        <end position="364"/>
    </location>
</feature>
<feature type="signal peptide" evidence="2">
    <location>
        <begin position="1"/>
        <end position="19"/>
    </location>
</feature>
<keyword evidence="1" id="KW-0472">Membrane</keyword>
<accession>A0ABW4XHH3</accession>
<comment type="caution">
    <text evidence="3">The sequence shown here is derived from an EMBL/GenBank/DDBJ whole genome shotgun (WGS) entry which is preliminary data.</text>
</comment>
<sequence length="377" mass="41737">MKLRVVAFCALFLPSLAWAQPAEPPRVLPGLGAPVSDAEIDERLKQYCRPIAAWSRPAYQLCLEAGVAVNLAAREYHLENCQRGEGRSICQQARALYQQNFRLWDGSVDNVGRAKARLGGKANKKLEQSGALSGCKRRYQQALVQARDNMQAEQNWMSANAEVLALLSAEGVTLRIDTLSDKLSAGGFKPPVSSKACVQSMKAEHAKFSQQQSEHRKQLAAALAEWKSIHQSKMVLATCQALADDTPLLTHRQNLLNHYPLDYSLWYVPVTTDAPDALERYRSAVKAYRAAVVPNFCSSEITQQFSSRLDSHEARIILAEKSLWAEKYLALASLQPPLKSKQPIWLWLLLGAGLFTAASVAAFVKLRKAPKEADPGR</sequence>
<gene>
    <name evidence="3" type="ORF">ACFSJ3_00730</name>
</gene>
<evidence type="ECO:0000256" key="1">
    <source>
        <dbReference type="SAM" id="Phobius"/>
    </source>
</evidence>
<name>A0ABW4XHH3_9GAMM</name>
<organism evidence="3 4">
    <name type="scientific">Corallincola platygyrae</name>
    <dbReference type="NCBI Taxonomy" id="1193278"/>
    <lineage>
        <taxon>Bacteria</taxon>
        <taxon>Pseudomonadati</taxon>
        <taxon>Pseudomonadota</taxon>
        <taxon>Gammaproteobacteria</taxon>
        <taxon>Alteromonadales</taxon>
        <taxon>Psychromonadaceae</taxon>
        <taxon>Corallincola</taxon>
    </lineage>
</organism>
<dbReference type="EMBL" id="JBHUHT010000004">
    <property type="protein sequence ID" value="MFD2094494.1"/>
    <property type="molecule type" value="Genomic_DNA"/>
</dbReference>
<feature type="chain" id="PRO_5047187529" evidence="2">
    <location>
        <begin position="20"/>
        <end position="377"/>
    </location>
</feature>
<evidence type="ECO:0000256" key="2">
    <source>
        <dbReference type="SAM" id="SignalP"/>
    </source>
</evidence>
<keyword evidence="2" id="KW-0732">Signal</keyword>
<keyword evidence="1" id="KW-0812">Transmembrane</keyword>
<keyword evidence="4" id="KW-1185">Reference proteome</keyword>
<keyword evidence="1" id="KW-1133">Transmembrane helix</keyword>
<dbReference type="RefSeq" id="WP_345338656.1">
    <property type="nucleotide sequence ID" value="NZ_BAABLI010000007.1"/>
</dbReference>